<feature type="transmembrane region" description="Helical" evidence="1">
    <location>
        <begin position="67"/>
        <end position="84"/>
    </location>
</feature>
<evidence type="ECO:0000256" key="1">
    <source>
        <dbReference type="SAM" id="Phobius"/>
    </source>
</evidence>
<keyword evidence="1" id="KW-0472">Membrane</keyword>
<evidence type="ECO:0000313" key="2">
    <source>
        <dbReference type="EMBL" id="PQM42949.1"/>
    </source>
</evidence>
<dbReference type="EMBL" id="PJQY01002742">
    <property type="protein sequence ID" value="PQM42949.1"/>
    <property type="molecule type" value="Genomic_DNA"/>
</dbReference>
<reference evidence="2 3" key="1">
    <citation type="submission" date="2018-02" db="EMBL/GenBank/DDBJ databases">
        <title>Draft genome of wild Prunus yedoensis var. nudiflora.</title>
        <authorList>
            <person name="Baek S."/>
            <person name="Kim J.-H."/>
            <person name="Choi K."/>
            <person name="Kim G.-B."/>
            <person name="Cho A."/>
            <person name="Jang H."/>
            <person name="Shin C.-H."/>
            <person name="Yu H.-J."/>
            <person name="Mun J.-H."/>
        </authorList>
    </citation>
    <scope>NUCLEOTIDE SEQUENCE [LARGE SCALE GENOMIC DNA]</scope>
    <source>
        <strain evidence="3">cv. Jeju island</strain>
        <tissue evidence="2">Leaf</tissue>
    </source>
</reference>
<keyword evidence="1" id="KW-1133">Transmembrane helix</keyword>
<keyword evidence="3" id="KW-1185">Reference proteome</keyword>
<name>A0A314V4T9_PRUYE</name>
<accession>A0A314V4T9</accession>
<dbReference type="Proteomes" id="UP000250321">
    <property type="component" value="Unassembled WGS sequence"/>
</dbReference>
<sequence length="112" mass="12165">MAFFNVPPLLGVAEVGKCFRLTRVLLEDNVFSVDINAACVTAVVEVGKSLRVAGVFTDSYCPFDSNTFAVGRILSLVGVGLTWIRHCLADWFLVGMCVFALMISSLPHVLLL</sequence>
<organism evidence="2 3">
    <name type="scientific">Prunus yedoensis var. nudiflora</name>
    <dbReference type="NCBI Taxonomy" id="2094558"/>
    <lineage>
        <taxon>Eukaryota</taxon>
        <taxon>Viridiplantae</taxon>
        <taxon>Streptophyta</taxon>
        <taxon>Embryophyta</taxon>
        <taxon>Tracheophyta</taxon>
        <taxon>Spermatophyta</taxon>
        <taxon>Magnoliopsida</taxon>
        <taxon>eudicotyledons</taxon>
        <taxon>Gunneridae</taxon>
        <taxon>Pentapetalae</taxon>
        <taxon>rosids</taxon>
        <taxon>fabids</taxon>
        <taxon>Rosales</taxon>
        <taxon>Rosaceae</taxon>
        <taxon>Amygdaloideae</taxon>
        <taxon>Amygdaleae</taxon>
        <taxon>Prunus</taxon>
    </lineage>
</organism>
<gene>
    <name evidence="2" type="ORF">Pyn_41226</name>
</gene>
<keyword evidence="1" id="KW-0812">Transmembrane</keyword>
<protein>
    <submittedName>
        <fullName evidence="2">Uncharacterized protein</fullName>
    </submittedName>
</protein>
<evidence type="ECO:0000313" key="3">
    <source>
        <dbReference type="Proteomes" id="UP000250321"/>
    </source>
</evidence>
<dbReference type="AlphaFoldDB" id="A0A314V4T9"/>
<comment type="caution">
    <text evidence="2">The sequence shown here is derived from an EMBL/GenBank/DDBJ whole genome shotgun (WGS) entry which is preliminary data.</text>
</comment>
<proteinExistence type="predicted"/>
<feature type="transmembrane region" description="Helical" evidence="1">
    <location>
        <begin position="91"/>
        <end position="111"/>
    </location>
</feature>